<accession>A0A0A7KDL7</accession>
<organism evidence="3 4">
    <name type="scientific">Deinococcus radiopugnans</name>
    <dbReference type="NCBI Taxonomy" id="57497"/>
    <lineage>
        <taxon>Bacteria</taxon>
        <taxon>Thermotogati</taxon>
        <taxon>Deinococcota</taxon>
        <taxon>Deinococci</taxon>
        <taxon>Deinococcales</taxon>
        <taxon>Deinococcaceae</taxon>
        <taxon>Deinococcus</taxon>
    </lineage>
</organism>
<gene>
    <name evidence="3" type="ORF">QR90_02535</name>
</gene>
<name>A0A0A7KDL7_9DEIO</name>
<feature type="domain" description="Serine aminopeptidase S33" evidence="2">
    <location>
        <begin position="288"/>
        <end position="343"/>
    </location>
</feature>
<evidence type="ECO:0000259" key="2">
    <source>
        <dbReference type="Pfam" id="PF12146"/>
    </source>
</evidence>
<dbReference type="PANTHER" id="PTHR43265">
    <property type="entry name" value="ESTERASE ESTD"/>
    <property type="match status" value="1"/>
</dbReference>
<dbReference type="PANTHER" id="PTHR43265:SF1">
    <property type="entry name" value="ESTERASE ESTD"/>
    <property type="match status" value="1"/>
</dbReference>
<dbReference type="InterPro" id="IPR029058">
    <property type="entry name" value="AB_hydrolase_fold"/>
</dbReference>
<dbReference type="EMBL" id="CP010028">
    <property type="protein sequence ID" value="AIZ44226.1"/>
    <property type="molecule type" value="Genomic_DNA"/>
</dbReference>
<dbReference type="AlphaFoldDB" id="A0A0A7KDL7"/>
<feature type="chain" id="PRO_5002030541" description="Serine aminopeptidase S33 domain-containing protein" evidence="1">
    <location>
        <begin position="19"/>
        <end position="374"/>
    </location>
</feature>
<dbReference type="HOGENOM" id="CLU_739124_0_0_0"/>
<reference evidence="4" key="1">
    <citation type="submission" date="2014-11" db="EMBL/GenBank/DDBJ databases">
        <title>Hymenobacter sp. DG25B genome submission.</title>
        <authorList>
            <person name="Jung H.-Y."/>
            <person name="Kim M.K."/>
            <person name="Srinivasan S."/>
            <person name="Lim S."/>
        </authorList>
    </citation>
    <scope>NUCLEOTIDE SEQUENCE [LARGE SCALE GENOMIC DNA]</scope>
    <source>
        <strain evidence="4">DY59</strain>
    </source>
</reference>
<proteinExistence type="predicted"/>
<keyword evidence="1" id="KW-0732">Signal</keyword>
<dbReference type="Gene3D" id="3.40.50.1820">
    <property type="entry name" value="alpha/beta hydrolase"/>
    <property type="match status" value="1"/>
</dbReference>
<dbReference type="KEGG" id="dsw:QR90_02535"/>
<dbReference type="STRING" id="1182571.QR90_02535"/>
<dbReference type="SUPFAM" id="SSF53474">
    <property type="entry name" value="alpha/beta-Hydrolases"/>
    <property type="match status" value="1"/>
</dbReference>
<evidence type="ECO:0000313" key="3">
    <source>
        <dbReference type="EMBL" id="AIZ44226.1"/>
    </source>
</evidence>
<feature type="domain" description="Serine aminopeptidase S33" evidence="2">
    <location>
        <begin position="81"/>
        <end position="208"/>
    </location>
</feature>
<sequence length="374" mass="38986">MKRLLMLAALTLGSLGLAGGTEPGPLTQALTLDFGGQPTRAELLRPAGTTPAPLVLLVQGTGPEDLNGSFQSYGGLVQGSLGTLAQTLARQGFAVMRFDKRYAAATFDPKTAQVAQESYAKLTLQDLLADAKTALETAKKQPGIDAEQVLIYGWSEGSVVAAALAQAAGAQGLIVQGPVVRPFADAFAHQFERVGLKYLEPYAPDGQIDLKGVVASLYGPGSALARTQGQFLLAPDSTPQVPRLSTVLDTNGDGQIDLRGEALPMVRAFFAQSAAQSPLYAPATTLPTLGELAPKLKMPVLILQGENDGNIDPADARELDAALAAAGNTEHTLKLYPGLGHSLGPAADITKDEFAPMAGGPINDMAAWLRAHTR</sequence>
<dbReference type="InterPro" id="IPR053145">
    <property type="entry name" value="AB_hydrolase_Est10"/>
</dbReference>
<protein>
    <recommendedName>
        <fullName evidence="2">Serine aminopeptidase S33 domain-containing protein</fullName>
    </recommendedName>
</protein>
<dbReference type="GO" id="GO:0052689">
    <property type="term" value="F:carboxylic ester hydrolase activity"/>
    <property type="evidence" value="ECO:0007669"/>
    <property type="project" value="TreeGrafter"/>
</dbReference>
<evidence type="ECO:0000313" key="4">
    <source>
        <dbReference type="Proteomes" id="UP000030634"/>
    </source>
</evidence>
<dbReference type="Proteomes" id="UP000030634">
    <property type="component" value="Chromosome"/>
</dbReference>
<feature type="signal peptide" evidence="1">
    <location>
        <begin position="1"/>
        <end position="18"/>
    </location>
</feature>
<dbReference type="Pfam" id="PF12146">
    <property type="entry name" value="Hydrolase_4"/>
    <property type="match status" value="2"/>
</dbReference>
<dbReference type="RefSeq" id="WP_039681994.1">
    <property type="nucleotide sequence ID" value="NZ_CP010028.1"/>
</dbReference>
<evidence type="ECO:0000256" key="1">
    <source>
        <dbReference type="SAM" id="SignalP"/>
    </source>
</evidence>
<dbReference type="InterPro" id="IPR022742">
    <property type="entry name" value="Hydrolase_4"/>
</dbReference>